<sequence>MGTGMASPHRWMSAAAVAVAAVVGAAAGTGGAPPFPAPPPVSRRRLPDGGPLPRGVPLRDPPTAHTGDCVARVVAHWSLPPTPLEDLNPWLTDDDDEDAAGAATAVPPGGGGGCGEAARDAGSVCRERPAIGSGLAAVSPGLLVGVTDQGPTQVCADLAAIDGGAAYPAAAGKIGRGFPVSAFAPTLAYFVTPPSEEAGRIELLRSVPLRGTDGRPLSGLPNSERDDTPYAGGCVGEPLAYDVGGLDTEDVAPIPGTDLLVLVEEYAPSVLVVHGTSGKSLTAIMQSPLGATADAELVDNVVIRVVRMDIRVGARDEARLSYAGMYALEGSPPAGYTIAPNAAKDLKVSAAAGLPDGGMLVLERAVGQVKLFRVDMDATTTKLDDTKYGGNNLSLERATNGARPLAAVGVTPARKVLVWDSAQTAGGTANWAGSSKQEGLVVVNNATVLLVSDSDFGIGGADTTVVTQLQLGRSLDGVTVCDEPELPPPPPVNNRTVGGTNALRLVNKATYRRSNEPDGGAAEIVAFDAGRDTVYAANGQAAAVDVYSSATVPVSLLSTLAFGNFSPTCVAVCDADGVVAVALAAAGDSDKGRIALLSPTVGRDGAVTGLTVGRLFKDACFLPDQITWSDDCAFLVAACEGEGADIPGSVWIYSAASRTAMDVGFGAYDGKAAELRSKGVRLVESDLPSLDFEPEFAAISGTTAYVVLQENNALAVVDLLEGKVAEVKSLGFIDRAVSGNGLDASNADGGIHIRSYAQLYGMPQPDGMVKFTSPVDKEVYLLMANEGDARDGEAVRAAALLTDLNRTMSPKLASFVSDEAALGQLLVSRTDGYDEATNTQLALYTYGGRSFSIISARTGAVVYHSGELLARIQQRFYPSIFNSDVDPDSLAMAQLDLRDSRSDDKGGEPESVVIYPKDGHVFAVVALERTSVLTLWDVTDVHSVRFVSAVSNHPTNRPTGDVFAAGDQGDVDPEGLAVDIKRGLLYVGGAFSNTVSTYGFE</sequence>
<keyword evidence="2" id="KW-1185">Reference proteome</keyword>
<accession>A0ACC3C5J6</accession>
<evidence type="ECO:0000313" key="1">
    <source>
        <dbReference type="EMBL" id="KAK1865068.1"/>
    </source>
</evidence>
<dbReference type="EMBL" id="CM020619">
    <property type="protein sequence ID" value="KAK1865068.1"/>
    <property type="molecule type" value="Genomic_DNA"/>
</dbReference>
<comment type="caution">
    <text evidence="1">The sequence shown here is derived from an EMBL/GenBank/DDBJ whole genome shotgun (WGS) entry which is preliminary data.</text>
</comment>
<evidence type="ECO:0000313" key="2">
    <source>
        <dbReference type="Proteomes" id="UP000798662"/>
    </source>
</evidence>
<name>A0ACC3C5J6_PYRYE</name>
<organism evidence="1 2">
    <name type="scientific">Pyropia yezoensis</name>
    <name type="common">Susabi-nori</name>
    <name type="synonym">Porphyra yezoensis</name>
    <dbReference type="NCBI Taxonomy" id="2788"/>
    <lineage>
        <taxon>Eukaryota</taxon>
        <taxon>Rhodophyta</taxon>
        <taxon>Bangiophyceae</taxon>
        <taxon>Bangiales</taxon>
        <taxon>Bangiaceae</taxon>
        <taxon>Pyropia</taxon>
    </lineage>
</organism>
<protein>
    <submittedName>
        <fullName evidence="1">Uncharacterized protein</fullName>
    </submittedName>
</protein>
<gene>
    <name evidence="1" type="ORF">I4F81_007603</name>
</gene>
<reference evidence="1" key="1">
    <citation type="submission" date="2019-11" db="EMBL/GenBank/DDBJ databases">
        <title>Nori genome reveals adaptations in red seaweeds to the harsh intertidal environment.</title>
        <authorList>
            <person name="Wang D."/>
            <person name="Mao Y."/>
        </authorList>
    </citation>
    <scope>NUCLEOTIDE SEQUENCE</scope>
    <source>
        <tissue evidence="1">Gametophyte</tissue>
    </source>
</reference>
<proteinExistence type="predicted"/>
<dbReference type="Proteomes" id="UP000798662">
    <property type="component" value="Chromosome 2"/>
</dbReference>